<proteinExistence type="predicted"/>
<reference evidence="2" key="1">
    <citation type="journal article" date="2020" name="Fungal Divers.">
        <title>Resolving the Mortierellaceae phylogeny through synthesis of multi-gene phylogenetics and phylogenomics.</title>
        <authorList>
            <person name="Vandepol N."/>
            <person name="Liber J."/>
            <person name="Desiro A."/>
            <person name="Na H."/>
            <person name="Kennedy M."/>
            <person name="Barry K."/>
            <person name="Grigoriev I.V."/>
            <person name="Miller A.N."/>
            <person name="O'Donnell K."/>
            <person name="Stajich J.E."/>
            <person name="Bonito G."/>
        </authorList>
    </citation>
    <scope>NUCLEOTIDE SEQUENCE</scope>
    <source>
        <strain evidence="2">NVP60</strain>
    </source>
</reference>
<keyword evidence="3" id="KW-1185">Reference proteome</keyword>
<evidence type="ECO:0000256" key="1">
    <source>
        <dbReference type="SAM" id="MobiDB-lite"/>
    </source>
</evidence>
<evidence type="ECO:0000313" key="3">
    <source>
        <dbReference type="Proteomes" id="UP000823405"/>
    </source>
</evidence>
<evidence type="ECO:0000313" key="2">
    <source>
        <dbReference type="EMBL" id="KAG0307710.1"/>
    </source>
</evidence>
<dbReference type="AlphaFoldDB" id="A0A9P6UK64"/>
<gene>
    <name evidence="2" type="ORF">BGZ97_000313</name>
</gene>
<dbReference type="EMBL" id="JAAAIN010001051">
    <property type="protein sequence ID" value="KAG0307710.1"/>
    <property type="molecule type" value="Genomic_DNA"/>
</dbReference>
<feature type="non-terminal residue" evidence="2">
    <location>
        <position position="1"/>
    </location>
</feature>
<feature type="region of interest" description="Disordered" evidence="1">
    <location>
        <begin position="43"/>
        <end position="92"/>
    </location>
</feature>
<feature type="compositionally biased region" description="Low complexity" evidence="1">
    <location>
        <begin position="53"/>
        <end position="83"/>
    </location>
</feature>
<feature type="compositionally biased region" description="Acidic residues" evidence="1">
    <location>
        <begin position="201"/>
        <end position="225"/>
    </location>
</feature>
<protein>
    <submittedName>
        <fullName evidence="2">Uncharacterized protein</fullName>
    </submittedName>
</protein>
<comment type="caution">
    <text evidence="2">The sequence shown here is derived from an EMBL/GenBank/DDBJ whole genome shotgun (WGS) entry which is preliminary data.</text>
</comment>
<organism evidence="2 3">
    <name type="scientific">Linnemannia gamsii</name>
    <dbReference type="NCBI Taxonomy" id="64522"/>
    <lineage>
        <taxon>Eukaryota</taxon>
        <taxon>Fungi</taxon>
        <taxon>Fungi incertae sedis</taxon>
        <taxon>Mucoromycota</taxon>
        <taxon>Mortierellomycotina</taxon>
        <taxon>Mortierellomycetes</taxon>
        <taxon>Mortierellales</taxon>
        <taxon>Mortierellaceae</taxon>
        <taxon>Linnemannia</taxon>
    </lineage>
</organism>
<feature type="compositionally biased region" description="Low complexity" evidence="1">
    <location>
        <begin position="252"/>
        <end position="271"/>
    </location>
</feature>
<dbReference type="Proteomes" id="UP000823405">
    <property type="component" value="Unassembled WGS sequence"/>
</dbReference>
<sequence length="352" mass="37693">EEPSSPPASPSPIASLYETFRARTQRVRTITMDSTTNTMTNFAVLPPQRPQDTDTFPSTTATTTATNTPMTSPTTSSIPVTATQGESPTVTYTMGTGMSTGTSMWAIIKESMSNFPCCGFWFFESKVWLIEISLRECQLDEYAVLVPSPVYCDYRLPGYDDVMAGAVVDGGGGSSSSMAAAASSSRTGLNRYPGLPPAYESESDSEGEDDYHEDDGDDDVDDDLETGGIEIQIQESAGCRLTRPPPAHLPDTGSTQISSSSIPSGSNASNQTSHSSPPQMEMIQRPVDMTSIIVLSTLPPTTATTPGTPPRPFAFDTYESGSSQEYTHLDPRHMTQSSISLPSITELPDTSK</sequence>
<feature type="region of interest" description="Disordered" evidence="1">
    <location>
        <begin position="185"/>
        <end position="279"/>
    </location>
</feature>
<feature type="compositionally biased region" description="Polar residues" evidence="1">
    <location>
        <begin position="334"/>
        <end position="352"/>
    </location>
</feature>
<accession>A0A9P6UK64</accession>
<feature type="region of interest" description="Disordered" evidence="1">
    <location>
        <begin position="299"/>
        <end position="352"/>
    </location>
</feature>
<dbReference type="OrthoDB" id="2417988at2759"/>
<name>A0A9P6UK64_9FUNG</name>